<keyword evidence="2" id="KW-1185">Reference proteome</keyword>
<dbReference type="Proteomes" id="UP001629230">
    <property type="component" value="Unassembled WGS sequence"/>
</dbReference>
<name>A0ABW9AU02_9BURK</name>
<proteinExistence type="predicted"/>
<evidence type="ECO:0000313" key="1">
    <source>
        <dbReference type="EMBL" id="MFM0002994.1"/>
    </source>
</evidence>
<organism evidence="1 2">
    <name type="scientific">Paraburkholderia dipogonis</name>
    <dbReference type="NCBI Taxonomy" id="1211383"/>
    <lineage>
        <taxon>Bacteria</taxon>
        <taxon>Pseudomonadati</taxon>
        <taxon>Pseudomonadota</taxon>
        <taxon>Betaproteobacteria</taxon>
        <taxon>Burkholderiales</taxon>
        <taxon>Burkholderiaceae</taxon>
        <taxon>Paraburkholderia</taxon>
    </lineage>
</organism>
<dbReference type="EMBL" id="JAQQEZ010000011">
    <property type="protein sequence ID" value="MFM0002994.1"/>
    <property type="molecule type" value="Genomic_DNA"/>
</dbReference>
<reference evidence="1 2" key="1">
    <citation type="journal article" date="2024" name="Chem. Sci.">
        <title>Discovery of megapolipeptins by genome mining of a Burkholderiales bacteria collection.</title>
        <authorList>
            <person name="Paulo B.S."/>
            <person name="Recchia M.J.J."/>
            <person name="Lee S."/>
            <person name="Fergusson C.H."/>
            <person name="Romanowski S.B."/>
            <person name="Hernandez A."/>
            <person name="Krull N."/>
            <person name="Liu D.Y."/>
            <person name="Cavanagh H."/>
            <person name="Bos A."/>
            <person name="Gray C.A."/>
            <person name="Murphy B.T."/>
            <person name="Linington R.G."/>
            <person name="Eustaquio A.S."/>
        </authorList>
    </citation>
    <scope>NUCLEOTIDE SEQUENCE [LARGE SCALE GENOMIC DNA]</scope>
    <source>
        <strain evidence="1 2">RL17-350-BIC-A</strain>
    </source>
</reference>
<sequence length="202" mass="22462">MATMRSCRVQLRAGRLYRLLWIIVPPSVLIGLSQREIAETSVASALRAKRSNTGGKDGAAYKSLRRRIQLLFGASHEVTAISSQMPVFPHTASLRLVILKAQACVWREMAMSVYVDEGFRPCVTECATVAFRVCCDDRAQIFEVSAEALVAYCGAASKRKEDLLVAFEGAQLEILSVAAQKWAFRPTEPVRLGLDEFRMVRH</sequence>
<dbReference type="InterPro" id="IPR036692">
    <property type="entry name" value="Shew3726-like_sf"/>
</dbReference>
<accession>A0ABW9AU02</accession>
<dbReference type="SUPFAM" id="SSF160272">
    <property type="entry name" value="Shew3726-like"/>
    <property type="match status" value="1"/>
</dbReference>
<protein>
    <submittedName>
        <fullName evidence="1">DUF1488 family protein</fullName>
    </submittedName>
</protein>
<comment type="caution">
    <text evidence="1">The sequence shown here is derived from an EMBL/GenBank/DDBJ whole genome shotgun (WGS) entry which is preliminary data.</text>
</comment>
<evidence type="ECO:0000313" key="2">
    <source>
        <dbReference type="Proteomes" id="UP001629230"/>
    </source>
</evidence>
<gene>
    <name evidence="1" type="ORF">PQR57_18405</name>
</gene>